<feature type="transmembrane region" description="Helical" evidence="1">
    <location>
        <begin position="211"/>
        <end position="229"/>
    </location>
</feature>
<dbReference type="InParanoid" id="L2GPF0"/>
<dbReference type="GeneID" id="19881534"/>
<keyword evidence="1" id="KW-0472">Membrane</keyword>
<dbReference type="HOGENOM" id="CLU_1035130_0_0_1"/>
<proteinExistence type="predicted"/>
<feature type="transmembrane region" description="Helical" evidence="1">
    <location>
        <begin position="111"/>
        <end position="132"/>
    </location>
</feature>
<protein>
    <submittedName>
        <fullName evidence="2">Uncharacterized protein</fullName>
    </submittedName>
</protein>
<name>L2GPF0_VITCO</name>
<organism evidence="2 3">
    <name type="scientific">Vittaforma corneae (strain ATCC 50505)</name>
    <name type="common">Microsporidian parasite</name>
    <name type="synonym">Nosema corneum</name>
    <dbReference type="NCBI Taxonomy" id="993615"/>
    <lineage>
        <taxon>Eukaryota</taxon>
        <taxon>Fungi</taxon>
        <taxon>Fungi incertae sedis</taxon>
        <taxon>Microsporidia</taxon>
        <taxon>Nosematidae</taxon>
        <taxon>Vittaforma</taxon>
    </lineage>
</organism>
<feature type="transmembrane region" description="Helical" evidence="1">
    <location>
        <begin position="235"/>
        <end position="263"/>
    </location>
</feature>
<keyword evidence="1" id="KW-0812">Transmembrane</keyword>
<keyword evidence="1" id="KW-1133">Transmembrane helix</keyword>
<evidence type="ECO:0000313" key="3">
    <source>
        <dbReference type="Proteomes" id="UP000011082"/>
    </source>
</evidence>
<dbReference type="Proteomes" id="UP000011082">
    <property type="component" value="Unassembled WGS sequence"/>
</dbReference>
<feature type="transmembrane region" description="Helical" evidence="1">
    <location>
        <begin position="144"/>
        <end position="162"/>
    </location>
</feature>
<keyword evidence="3" id="KW-1185">Reference proteome</keyword>
<dbReference type="EMBL" id="JH370134">
    <property type="protein sequence ID" value="ELA42177.1"/>
    <property type="molecule type" value="Genomic_DNA"/>
</dbReference>
<sequence>MIYFLAEYCLDSLNESFFKSVQEILNSNYAHVSYIPSICIYIALVGVNTLDISIVLSQILFLYNLFNKINIKFEKLIQTTLSSEKNTSISNSDAFRSIFDRDGLYRHVHSFISYVPVIPIIISMSLHIAYVSPTNKFRSLLGRILYSIVAHIGSSLFTNLIIRSVFEFVLSYFVMAFISKFYLLSKYKTASLILAFSGTYFFVKTYRKSEFFASFMTHQFVFGLDFYKLPEKNTILSYIGFFIIFMASFLFQRLIGLLFNFLIGKKKMR</sequence>
<dbReference type="AlphaFoldDB" id="L2GPF0"/>
<dbReference type="VEuPathDB" id="MicrosporidiaDB:VICG_00820"/>
<accession>L2GPF0</accession>
<evidence type="ECO:0000256" key="1">
    <source>
        <dbReference type="SAM" id="Phobius"/>
    </source>
</evidence>
<gene>
    <name evidence="2" type="ORF">VICG_00820</name>
</gene>
<dbReference type="RefSeq" id="XP_007604269.1">
    <property type="nucleotide sequence ID" value="XM_007604207.1"/>
</dbReference>
<feature type="transmembrane region" description="Helical" evidence="1">
    <location>
        <begin position="38"/>
        <end position="63"/>
    </location>
</feature>
<evidence type="ECO:0000313" key="2">
    <source>
        <dbReference type="EMBL" id="ELA42177.1"/>
    </source>
</evidence>
<reference evidence="3" key="1">
    <citation type="submission" date="2011-05" db="EMBL/GenBank/DDBJ databases">
        <title>The genome sequence of Vittaforma corneae strain ATCC 50505.</title>
        <authorList>
            <consortium name="The Broad Institute Genome Sequencing Platform"/>
            <person name="Cuomo C."/>
            <person name="Didier E."/>
            <person name="Bowers L."/>
            <person name="Young S.K."/>
            <person name="Zeng Q."/>
            <person name="Gargeya S."/>
            <person name="Fitzgerald M."/>
            <person name="Haas B."/>
            <person name="Abouelleil A."/>
            <person name="Alvarado L."/>
            <person name="Arachchi H.M."/>
            <person name="Berlin A."/>
            <person name="Chapman S.B."/>
            <person name="Gearin G."/>
            <person name="Goldberg J."/>
            <person name="Griggs A."/>
            <person name="Gujja S."/>
            <person name="Hansen M."/>
            <person name="Heiman D."/>
            <person name="Howarth C."/>
            <person name="Larimer J."/>
            <person name="Lui A."/>
            <person name="MacDonald P.J.P."/>
            <person name="McCowen C."/>
            <person name="Montmayeur A."/>
            <person name="Murphy C."/>
            <person name="Neiman D."/>
            <person name="Pearson M."/>
            <person name="Priest M."/>
            <person name="Roberts A."/>
            <person name="Saif S."/>
            <person name="Shea T."/>
            <person name="Sisk P."/>
            <person name="Stolte C."/>
            <person name="Sykes S."/>
            <person name="Wortman J."/>
            <person name="Nusbaum C."/>
            <person name="Birren B."/>
        </authorList>
    </citation>
    <scope>NUCLEOTIDE SEQUENCE [LARGE SCALE GENOMIC DNA]</scope>
    <source>
        <strain evidence="3">ATCC 50505</strain>
    </source>
</reference>